<evidence type="ECO:0000313" key="1">
    <source>
        <dbReference type="EMBL" id="QXN74992.1"/>
    </source>
</evidence>
<protein>
    <submittedName>
        <fullName evidence="1">DNA pilot protein</fullName>
    </submittedName>
</protein>
<reference evidence="1" key="1">
    <citation type="submission" date="2021-04" db="EMBL/GenBank/DDBJ databases">
        <title>Genomes of microviruses identified in yellow-bellied marmot fecal samples.</title>
        <authorList>
            <person name="Varsani A."/>
            <person name="Kraberger S."/>
            <person name="Chatterjee A."/>
            <person name="Richet C."/>
            <person name="Fontenele R.S."/>
            <person name="Schmidlin K."/>
            <person name="Blumstein D.T."/>
        </authorList>
    </citation>
    <scope>NUCLEOTIDE SEQUENCE</scope>
    <source>
        <strain evidence="1">Mar2</strain>
    </source>
</reference>
<proteinExistence type="predicted"/>
<accession>A0A8F5MKE4</accession>
<organism evidence="1">
    <name type="scientific">Microvirus mar2</name>
    <dbReference type="NCBI Taxonomy" id="2851152"/>
    <lineage>
        <taxon>Viruses</taxon>
        <taxon>Monodnaviria</taxon>
        <taxon>Sangervirae</taxon>
        <taxon>Phixviricota</taxon>
        <taxon>Malgrandaviricetes</taxon>
        <taxon>Petitvirales</taxon>
        <taxon>Microviridae</taxon>
    </lineage>
</organism>
<name>A0A8F5MKE4_9VIRU</name>
<sequence>MISIMPPFDPYIGASLIGGVSSLLGGLFSSGSAREAQEAANRTNLQIARETNAANRALAEYAYSKDLEMWNRQNTYNSPLNQMQRLEAAGLNPNLVYGNGVTGNTVGSIPRYQAPKMEAPAVRSTGGINFGDFGVNSALSTYLSLAQIENVEQNTNTSSEQQANIAAKTEAQKIENAREVIKLDIDEKTKQSIIEGIFADTEAKKAEAIAIPQRQHNDNLRTINAIQSQYETQRHNVVQEFYEGQKTDLAQADLAIRLSMAEDTLLNNLTNRALTQAQVNKVIQETLNASITGNTEQIKNNLWRLGISPNDSKIWRILGTLYYDTQKY</sequence>
<dbReference type="EMBL" id="MZ089748">
    <property type="protein sequence ID" value="QXN74992.1"/>
    <property type="molecule type" value="Genomic_DNA"/>
</dbReference>